<dbReference type="CDD" id="cd17535">
    <property type="entry name" value="REC_NarL-like"/>
    <property type="match status" value="1"/>
</dbReference>
<sequence>MKRGERIIIADRLPVMRVFLRDLVEKEYGDGLASVRLACSADELMDGLENEAPDLVIVDPCMSAVGNGIALLRQTVLRSRNAKLVVHASNEHGLFALAALELGVKAYILKVSSPDLLLRAIRQVAAGHTFVDPAVDIASAMNHSWSTLTPMERSVMLSLAKGKVVNGIAIDLGRSYKTVATHKYNAKRKLGLKSKEEILPFFLVNGLDHLLDGV</sequence>
<dbReference type="Proteomes" id="UP001387215">
    <property type="component" value="Unassembled WGS sequence"/>
</dbReference>
<dbReference type="InterPro" id="IPR058245">
    <property type="entry name" value="NreC/VraR/RcsB-like_REC"/>
</dbReference>
<evidence type="ECO:0000259" key="5">
    <source>
        <dbReference type="PROSITE" id="PS50110"/>
    </source>
</evidence>
<evidence type="ECO:0000256" key="2">
    <source>
        <dbReference type="ARBA" id="ARBA00023125"/>
    </source>
</evidence>
<dbReference type="PRINTS" id="PR00038">
    <property type="entry name" value="HTHLUXR"/>
</dbReference>
<proteinExistence type="predicted"/>
<dbReference type="RefSeq" id="WP_079248136.1">
    <property type="nucleotide sequence ID" value="NZ_JBANDL010000002.1"/>
</dbReference>
<keyword evidence="1 3" id="KW-0597">Phosphoprotein</keyword>
<organism evidence="6 7">
    <name type="scientific">Lysobacter firmicutimachus</name>
    <dbReference type="NCBI Taxonomy" id="1792846"/>
    <lineage>
        <taxon>Bacteria</taxon>
        <taxon>Pseudomonadati</taxon>
        <taxon>Pseudomonadota</taxon>
        <taxon>Gammaproteobacteria</taxon>
        <taxon>Lysobacterales</taxon>
        <taxon>Lysobacteraceae</taxon>
        <taxon>Lysobacter</taxon>
    </lineage>
</organism>
<accession>A0ABU8CXF1</accession>
<feature type="domain" description="Response regulatory" evidence="5">
    <location>
        <begin position="6"/>
        <end position="125"/>
    </location>
</feature>
<reference evidence="6 7" key="1">
    <citation type="submission" date="2024-02" db="EMBL/GenBank/DDBJ databases">
        <title>Lysobacter Genome Sequencing and Mining.</title>
        <authorList>
            <person name="Bierman J."/>
            <person name="Walker M.C."/>
        </authorList>
    </citation>
    <scope>NUCLEOTIDE SEQUENCE [LARGE SCALE GENOMIC DNA]</scope>
    <source>
        <strain evidence="6 7">PB6250</strain>
    </source>
</reference>
<comment type="caution">
    <text evidence="6">The sequence shown here is derived from an EMBL/GenBank/DDBJ whole genome shotgun (WGS) entry which is preliminary data.</text>
</comment>
<evidence type="ECO:0000259" key="4">
    <source>
        <dbReference type="PROSITE" id="PS50043"/>
    </source>
</evidence>
<feature type="domain" description="HTH luxR-type" evidence="4">
    <location>
        <begin position="141"/>
        <end position="206"/>
    </location>
</feature>
<dbReference type="InterPro" id="IPR016032">
    <property type="entry name" value="Sig_transdc_resp-reg_C-effctor"/>
</dbReference>
<protein>
    <submittedName>
        <fullName evidence="6">Response regulator transcription factor</fullName>
    </submittedName>
</protein>
<keyword evidence="2" id="KW-0238">DNA-binding</keyword>
<dbReference type="InterPro" id="IPR000792">
    <property type="entry name" value="Tscrpt_reg_LuxR_C"/>
</dbReference>
<evidence type="ECO:0000256" key="1">
    <source>
        <dbReference type="ARBA" id="ARBA00022553"/>
    </source>
</evidence>
<dbReference type="SUPFAM" id="SSF52172">
    <property type="entry name" value="CheY-like"/>
    <property type="match status" value="1"/>
</dbReference>
<evidence type="ECO:0000313" key="7">
    <source>
        <dbReference type="Proteomes" id="UP001387215"/>
    </source>
</evidence>
<gene>
    <name evidence="6" type="ORF">V2J18_02090</name>
</gene>
<dbReference type="InterPro" id="IPR051015">
    <property type="entry name" value="EvgA-like"/>
</dbReference>
<evidence type="ECO:0000313" key="6">
    <source>
        <dbReference type="EMBL" id="MEI2453460.1"/>
    </source>
</evidence>
<dbReference type="InterPro" id="IPR001789">
    <property type="entry name" value="Sig_transdc_resp-reg_receiver"/>
</dbReference>
<dbReference type="SUPFAM" id="SSF46894">
    <property type="entry name" value="C-terminal effector domain of the bipartite response regulators"/>
    <property type="match status" value="1"/>
</dbReference>
<dbReference type="SMART" id="SM00448">
    <property type="entry name" value="REC"/>
    <property type="match status" value="1"/>
</dbReference>
<keyword evidence="7" id="KW-1185">Reference proteome</keyword>
<feature type="modified residue" description="4-aspartylphosphate" evidence="3">
    <location>
        <position position="59"/>
    </location>
</feature>
<dbReference type="Pfam" id="PF00072">
    <property type="entry name" value="Response_reg"/>
    <property type="match status" value="1"/>
</dbReference>
<evidence type="ECO:0000256" key="3">
    <source>
        <dbReference type="PROSITE-ProRule" id="PRU00169"/>
    </source>
</evidence>
<dbReference type="SMART" id="SM00421">
    <property type="entry name" value="HTH_LUXR"/>
    <property type="match status" value="1"/>
</dbReference>
<dbReference type="PROSITE" id="PS00622">
    <property type="entry name" value="HTH_LUXR_1"/>
    <property type="match status" value="1"/>
</dbReference>
<dbReference type="PANTHER" id="PTHR45566:SF1">
    <property type="entry name" value="HTH-TYPE TRANSCRIPTIONAL REGULATOR YHJB-RELATED"/>
    <property type="match status" value="1"/>
</dbReference>
<dbReference type="InterPro" id="IPR011006">
    <property type="entry name" value="CheY-like_superfamily"/>
</dbReference>
<dbReference type="PANTHER" id="PTHR45566">
    <property type="entry name" value="HTH-TYPE TRANSCRIPTIONAL REGULATOR YHJB-RELATED"/>
    <property type="match status" value="1"/>
</dbReference>
<dbReference type="PROSITE" id="PS50110">
    <property type="entry name" value="RESPONSE_REGULATORY"/>
    <property type="match status" value="1"/>
</dbReference>
<dbReference type="Gene3D" id="3.40.50.2300">
    <property type="match status" value="1"/>
</dbReference>
<dbReference type="CDD" id="cd06170">
    <property type="entry name" value="LuxR_C_like"/>
    <property type="match status" value="1"/>
</dbReference>
<dbReference type="EMBL" id="JBANDL010000002">
    <property type="protein sequence ID" value="MEI2453460.1"/>
    <property type="molecule type" value="Genomic_DNA"/>
</dbReference>
<dbReference type="Pfam" id="PF00196">
    <property type="entry name" value="GerE"/>
    <property type="match status" value="1"/>
</dbReference>
<dbReference type="PROSITE" id="PS50043">
    <property type="entry name" value="HTH_LUXR_2"/>
    <property type="match status" value="1"/>
</dbReference>
<name>A0ABU8CXF1_9GAMM</name>